<gene>
    <name evidence="3" type="ORF">GCM10011585_28990</name>
</gene>
<reference evidence="3" key="2">
    <citation type="submission" date="2020-09" db="EMBL/GenBank/DDBJ databases">
        <authorList>
            <person name="Sun Q."/>
            <person name="Zhou Y."/>
        </authorList>
    </citation>
    <scope>NUCLEOTIDE SEQUENCE</scope>
    <source>
        <strain evidence="3">CGMCC 1.12997</strain>
    </source>
</reference>
<dbReference type="SUPFAM" id="SSF54427">
    <property type="entry name" value="NTF2-like"/>
    <property type="match status" value="1"/>
</dbReference>
<dbReference type="InterPro" id="IPR027843">
    <property type="entry name" value="DUF4440"/>
</dbReference>
<accession>A0A917M771</accession>
<comment type="caution">
    <text evidence="3">The sequence shown here is derived from an EMBL/GenBank/DDBJ whole genome shotgun (WGS) entry which is preliminary data.</text>
</comment>
<reference evidence="3" key="1">
    <citation type="journal article" date="2014" name="Int. J. Syst. Evol. Microbiol.">
        <title>Complete genome sequence of Corynebacterium casei LMG S-19264T (=DSM 44701T), isolated from a smear-ripened cheese.</title>
        <authorList>
            <consortium name="US DOE Joint Genome Institute (JGI-PGF)"/>
            <person name="Walter F."/>
            <person name="Albersmeier A."/>
            <person name="Kalinowski J."/>
            <person name="Ruckert C."/>
        </authorList>
    </citation>
    <scope>NUCLEOTIDE SEQUENCE</scope>
    <source>
        <strain evidence="3">CGMCC 1.12997</strain>
    </source>
</reference>
<evidence type="ECO:0000313" key="3">
    <source>
        <dbReference type="EMBL" id="GGG83482.1"/>
    </source>
</evidence>
<dbReference type="InterPro" id="IPR032710">
    <property type="entry name" value="NTF2-like_dom_sf"/>
</dbReference>
<dbReference type="RefSeq" id="WP_188554897.1">
    <property type="nucleotide sequence ID" value="NZ_BMGT01000003.1"/>
</dbReference>
<feature type="domain" description="DUF4440" evidence="2">
    <location>
        <begin position="61"/>
        <end position="170"/>
    </location>
</feature>
<keyword evidence="4" id="KW-1185">Reference proteome</keyword>
<evidence type="ECO:0000259" key="2">
    <source>
        <dbReference type="Pfam" id="PF14534"/>
    </source>
</evidence>
<dbReference type="EMBL" id="BMGT01000003">
    <property type="protein sequence ID" value="GGG83482.1"/>
    <property type="molecule type" value="Genomic_DNA"/>
</dbReference>
<sequence>MQRLSISGIVFVLCAAVALPLKAQTGPDAATPGFDPLSKPSATIISPLVQPTLSPGVLLLLELDGKFQKAVAEGGGKAFASWFADDAVTLNNGRPAVMGRAAIAAQAQWDPKTYQLTWQPQGAQMGPSNDMGFTWGHYEGHSKDKNGQPVVISGRYITMWKKVADGSWKVALDASADEPPAAGECCTLPKP</sequence>
<dbReference type="Pfam" id="PF14534">
    <property type="entry name" value="DUF4440"/>
    <property type="match status" value="1"/>
</dbReference>
<evidence type="ECO:0000256" key="1">
    <source>
        <dbReference type="SAM" id="SignalP"/>
    </source>
</evidence>
<feature type="signal peptide" evidence="1">
    <location>
        <begin position="1"/>
        <end position="23"/>
    </location>
</feature>
<proteinExistence type="predicted"/>
<protein>
    <recommendedName>
        <fullName evidence="2">DUF4440 domain-containing protein</fullName>
    </recommendedName>
</protein>
<keyword evidence="1" id="KW-0732">Signal</keyword>
<dbReference type="Proteomes" id="UP000647241">
    <property type="component" value="Unassembled WGS sequence"/>
</dbReference>
<dbReference type="Gene3D" id="3.10.450.50">
    <property type="match status" value="1"/>
</dbReference>
<name>A0A917M771_9BACT</name>
<organism evidence="3 4">
    <name type="scientific">Edaphobacter dinghuensis</name>
    <dbReference type="NCBI Taxonomy" id="1560005"/>
    <lineage>
        <taxon>Bacteria</taxon>
        <taxon>Pseudomonadati</taxon>
        <taxon>Acidobacteriota</taxon>
        <taxon>Terriglobia</taxon>
        <taxon>Terriglobales</taxon>
        <taxon>Acidobacteriaceae</taxon>
        <taxon>Edaphobacter</taxon>
    </lineage>
</organism>
<dbReference type="AlphaFoldDB" id="A0A917M771"/>
<feature type="chain" id="PRO_5038126607" description="DUF4440 domain-containing protein" evidence="1">
    <location>
        <begin position="24"/>
        <end position="191"/>
    </location>
</feature>
<evidence type="ECO:0000313" key="4">
    <source>
        <dbReference type="Proteomes" id="UP000647241"/>
    </source>
</evidence>